<accession>A0A2P7SQZ8</accession>
<comment type="caution">
    <text evidence="1">The sequence shown here is derived from an EMBL/GenBank/DDBJ whole genome shotgun (WGS) entry which is preliminary data.</text>
</comment>
<dbReference type="GO" id="GO:0003677">
    <property type="term" value="F:DNA binding"/>
    <property type="evidence" value="ECO:0007669"/>
    <property type="project" value="InterPro"/>
</dbReference>
<keyword evidence="1" id="KW-0255">Endonuclease</keyword>
<dbReference type="InterPro" id="IPR011338">
    <property type="entry name" value="BamHI/BglII/BstY"/>
</dbReference>
<dbReference type="GO" id="GO:0000287">
    <property type="term" value="F:magnesium ion binding"/>
    <property type="evidence" value="ECO:0007669"/>
    <property type="project" value="InterPro"/>
</dbReference>
<dbReference type="Pfam" id="PF09195">
    <property type="entry name" value="Endonuc-BglII"/>
    <property type="match status" value="1"/>
</dbReference>
<proteinExistence type="predicted"/>
<keyword evidence="2" id="KW-1185">Reference proteome</keyword>
<dbReference type="InterPro" id="IPR011335">
    <property type="entry name" value="Restrct_endonuc-II-like"/>
</dbReference>
<gene>
    <name evidence="1" type="ORF">C7I84_04265</name>
</gene>
<dbReference type="SUPFAM" id="SSF52980">
    <property type="entry name" value="Restriction endonuclease-like"/>
    <property type="match status" value="1"/>
</dbReference>
<dbReference type="OrthoDB" id="1956808at2"/>
<evidence type="ECO:0000313" key="1">
    <source>
        <dbReference type="EMBL" id="PSJ64857.1"/>
    </source>
</evidence>
<dbReference type="Gene3D" id="3.40.91.20">
    <property type="match status" value="1"/>
</dbReference>
<sequence length="206" mass="23453">MSRLPKIDLIAGWDCYDWRNARTILQFGHADEWRDIIEVLTSARLPHSAISAKGGSKTETATAIDSEFYKRGWIEKKFETKIVVDEIESESPTHKVDCFKGKIALEVEWNNKDPFYDRDLNNFRLLYDLRVADVGVVVTRSTELQQWLHRRRVEFGRDASTFGGSTTHYDKLEPRIVGGGAGGCPVLVFAMTPAIYLDDRDLIPSD</sequence>
<dbReference type="InterPro" id="IPR015278">
    <property type="entry name" value="BglII-like"/>
</dbReference>
<protein>
    <submittedName>
        <fullName evidence="1">Restriction endonuclease</fullName>
    </submittedName>
</protein>
<dbReference type="AlphaFoldDB" id="A0A2P7SQZ8"/>
<dbReference type="GO" id="GO:0009036">
    <property type="term" value="F:type II site-specific deoxyribonuclease activity"/>
    <property type="evidence" value="ECO:0007669"/>
    <property type="project" value="InterPro"/>
</dbReference>
<reference evidence="1 2" key="1">
    <citation type="submission" date="2018-03" db="EMBL/GenBank/DDBJ databases">
        <title>The draft genome of Mesorhizobium sp. 6GN-30.</title>
        <authorList>
            <person name="Liu L."/>
            <person name="Li L."/>
            <person name="Wang T."/>
            <person name="Zhang X."/>
            <person name="Liang L."/>
        </authorList>
    </citation>
    <scope>NUCLEOTIDE SEQUENCE [LARGE SCALE GENOMIC DNA]</scope>
    <source>
        <strain evidence="1 2">6GN30</strain>
    </source>
</reference>
<keyword evidence="1" id="KW-0378">Hydrolase</keyword>
<dbReference type="RefSeq" id="WP_106770901.1">
    <property type="nucleotide sequence ID" value="NZ_PXYK01000003.1"/>
</dbReference>
<evidence type="ECO:0000313" key="2">
    <source>
        <dbReference type="Proteomes" id="UP000241229"/>
    </source>
</evidence>
<organism evidence="1 2">
    <name type="scientific">Kumtagia ephedrae</name>
    <dbReference type="NCBI Taxonomy" id="2116701"/>
    <lineage>
        <taxon>Bacteria</taxon>
        <taxon>Pseudomonadati</taxon>
        <taxon>Pseudomonadota</taxon>
        <taxon>Alphaproteobacteria</taxon>
        <taxon>Hyphomicrobiales</taxon>
        <taxon>Phyllobacteriaceae</taxon>
        <taxon>Kumtagia</taxon>
    </lineage>
</organism>
<keyword evidence="1" id="KW-0540">Nuclease</keyword>
<dbReference type="Proteomes" id="UP000241229">
    <property type="component" value="Unassembled WGS sequence"/>
</dbReference>
<dbReference type="EMBL" id="PXYK01000003">
    <property type="protein sequence ID" value="PSJ64857.1"/>
    <property type="molecule type" value="Genomic_DNA"/>
</dbReference>
<name>A0A2P7SQZ8_9HYPH</name>
<dbReference type="GO" id="GO:0009307">
    <property type="term" value="P:DNA restriction-modification system"/>
    <property type="evidence" value="ECO:0007669"/>
    <property type="project" value="InterPro"/>
</dbReference>